<organism evidence="3 5">
    <name type="scientific">Ephemerocybe angulata</name>
    <dbReference type="NCBI Taxonomy" id="980116"/>
    <lineage>
        <taxon>Eukaryota</taxon>
        <taxon>Fungi</taxon>
        <taxon>Dikarya</taxon>
        <taxon>Basidiomycota</taxon>
        <taxon>Agaricomycotina</taxon>
        <taxon>Agaricomycetes</taxon>
        <taxon>Agaricomycetidae</taxon>
        <taxon>Agaricales</taxon>
        <taxon>Agaricineae</taxon>
        <taxon>Psathyrellaceae</taxon>
        <taxon>Ephemerocybe</taxon>
    </lineage>
</organism>
<evidence type="ECO:0000256" key="1">
    <source>
        <dbReference type="SAM" id="MobiDB-lite"/>
    </source>
</evidence>
<sequence length="239" mass="26229">MPSAPISFQYPLLSESYIVLDLRLTLIHLKPSLRLLFHHHPFHTLHAIMPSLESQHMPSPETQHPSSPHAPTPSPPASSTNAPYSPPSSHSSMPSLISISPGDSHSPPSRCSSTSPHSTHARTPSQTSTPNPARFARQLVDETHRPIQCGHDLLRSPYDNLPTLRSGTMLPWSVSPPRLPSHLHLSEWLPRSEQANGHPPPPDSSPSAQEPRSVWTLRLPNDGLLEICYIPPPPSSPHS</sequence>
<feature type="compositionally biased region" description="Polar residues" evidence="1">
    <location>
        <begin position="121"/>
        <end position="131"/>
    </location>
</feature>
<keyword evidence="5" id="KW-1185">Reference proteome</keyword>
<protein>
    <submittedName>
        <fullName evidence="3">Uncharacterized protein</fullName>
    </submittedName>
</protein>
<dbReference type="EMBL" id="JACGCI010000120">
    <property type="protein sequence ID" value="KAF6744481.1"/>
    <property type="molecule type" value="Genomic_DNA"/>
</dbReference>
<proteinExistence type="predicted"/>
<dbReference type="Proteomes" id="UP000521943">
    <property type="component" value="Unassembled WGS sequence"/>
</dbReference>
<evidence type="ECO:0000313" key="3">
    <source>
        <dbReference type="EMBL" id="KAF6744635.1"/>
    </source>
</evidence>
<reference evidence="3 5" key="1">
    <citation type="submission" date="2020-07" db="EMBL/GenBank/DDBJ databases">
        <title>Comparative genomics of pyrophilous fungi reveals a link between fire events and developmental genes.</title>
        <authorList>
            <consortium name="DOE Joint Genome Institute"/>
            <person name="Steindorff A.S."/>
            <person name="Carver A."/>
            <person name="Calhoun S."/>
            <person name="Stillman K."/>
            <person name="Liu H."/>
            <person name="Lipzen A."/>
            <person name="Pangilinan J."/>
            <person name="Labutti K."/>
            <person name="Bruns T.D."/>
            <person name="Grigoriev I.V."/>
        </authorList>
    </citation>
    <scope>NUCLEOTIDE SEQUENCE [LARGE SCALE GENOMIC DNA]</scope>
    <source>
        <strain evidence="3 5">CBS 144469</strain>
    </source>
</reference>
<dbReference type="EMBL" id="JACGCI010000116">
    <property type="protein sequence ID" value="KAF6744635.1"/>
    <property type="molecule type" value="Genomic_DNA"/>
</dbReference>
<evidence type="ECO:0000313" key="5">
    <source>
        <dbReference type="Proteomes" id="UP000521943"/>
    </source>
</evidence>
<feature type="region of interest" description="Disordered" evidence="1">
    <location>
        <begin position="191"/>
        <end position="215"/>
    </location>
</feature>
<feature type="compositionally biased region" description="Polar residues" evidence="1">
    <location>
        <begin position="54"/>
        <end position="63"/>
    </location>
</feature>
<evidence type="ECO:0000313" key="4">
    <source>
        <dbReference type="EMBL" id="KAF6746526.1"/>
    </source>
</evidence>
<dbReference type="AlphaFoldDB" id="A0A8H6LVX7"/>
<feature type="region of interest" description="Disordered" evidence="1">
    <location>
        <begin position="54"/>
        <end position="132"/>
    </location>
</feature>
<accession>A0A8H6LVX7</accession>
<name>A0A8H6LVX7_9AGAR</name>
<gene>
    <name evidence="4" type="ORF">DFP72DRAFT_922875</name>
    <name evidence="3" type="ORF">DFP72DRAFT_927906</name>
    <name evidence="2" type="ORF">DFP72DRAFT_928846</name>
</gene>
<dbReference type="EMBL" id="JACGCI010000092">
    <property type="protein sequence ID" value="KAF6746526.1"/>
    <property type="molecule type" value="Genomic_DNA"/>
</dbReference>
<evidence type="ECO:0000313" key="2">
    <source>
        <dbReference type="EMBL" id="KAF6744481.1"/>
    </source>
</evidence>
<feature type="compositionally biased region" description="Low complexity" evidence="1">
    <location>
        <begin position="77"/>
        <end position="118"/>
    </location>
</feature>
<comment type="caution">
    <text evidence="3">The sequence shown here is derived from an EMBL/GenBank/DDBJ whole genome shotgun (WGS) entry which is preliminary data.</text>
</comment>